<keyword evidence="2" id="KW-1185">Reference proteome</keyword>
<dbReference type="Proteomes" id="UP000589520">
    <property type="component" value="Unassembled WGS sequence"/>
</dbReference>
<name>A0A7Y9PI36_9BACT</name>
<dbReference type="InterPro" id="IPR041916">
    <property type="entry name" value="Anti_sigma_zinc_sf"/>
</dbReference>
<dbReference type="AlphaFoldDB" id="A0A7Y9PI36"/>
<comment type="caution">
    <text evidence="1">The sequence shown here is derived from an EMBL/GenBank/DDBJ whole genome shotgun (WGS) entry which is preliminary data.</text>
</comment>
<reference evidence="1 2" key="1">
    <citation type="submission" date="2020-07" db="EMBL/GenBank/DDBJ databases">
        <title>Genomic Encyclopedia of Type Strains, Phase IV (KMG-V): Genome sequencing to study the core and pangenomes of soil and plant-associated prokaryotes.</title>
        <authorList>
            <person name="Whitman W."/>
        </authorList>
    </citation>
    <scope>NUCLEOTIDE SEQUENCE [LARGE SCALE GENOMIC DNA]</scope>
    <source>
        <strain evidence="1 2">X4EP2</strain>
    </source>
</reference>
<sequence length="170" mass="18510">MNCRICQTEMPELLLAPASANSAAVRTHLDSCPDCQKEFASFQSTFALLDTWQAPEPSPYFDQKLAVRLREEQAMPPAGWVERMKARLLFNTGRQFRPALAGAMAVALLVGGGTFAGISTLPGHHDQVQSSAAVNDLQILDKNDQALQQMDQLLQDDQPADDNSASPPQS</sequence>
<evidence type="ECO:0000313" key="2">
    <source>
        <dbReference type="Proteomes" id="UP000589520"/>
    </source>
</evidence>
<protein>
    <submittedName>
        <fullName evidence="1">Anti-sigma factor RsiW</fullName>
    </submittedName>
</protein>
<evidence type="ECO:0000313" key="1">
    <source>
        <dbReference type="EMBL" id="NYF79551.1"/>
    </source>
</evidence>
<accession>A0A7Y9PI36</accession>
<dbReference type="RefSeq" id="WP_179489928.1">
    <property type="nucleotide sequence ID" value="NZ_JACCCW010000001.1"/>
</dbReference>
<proteinExistence type="predicted"/>
<dbReference type="Gene3D" id="1.10.10.1320">
    <property type="entry name" value="Anti-sigma factor, zinc-finger domain"/>
    <property type="match status" value="1"/>
</dbReference>
<gene>
    <name evidence="1" type="ORF">HDF17_001838</name>
</gene>
<organism evidence="1 2">
    <name type="scientific">Granulicella arctica</name>
    <dbReference type="NCBI Taxonomy" id="940613"/>
    <lineage>
        <taxon>Bacteria</taxon>
        <taxon>Pseudomonadati</taxon>
        <taxon>Acidobacteriota</taxon>
        <taxon>Terriglobia</taxon>
        <taxon>Terriglobales</taxon>
        <taxon>Acidobacteriaceae</taxon>
        <taxon>Granulicella</taxon>
    </lineage>
</organism>
<dbReference type="EMBL" id="JACCCW010000001">
    <property type="protein sequence ID" value="NYF79551.1"/>
    <property type="molecule type" value="Genomic_DNA"/>
</dbReference>